<feature type="compositionally biased region" description="Acidic residues" evidence="1">
    <location>
        <begin position="121"/>
        <end position="154"/>
    </location>
</feature>
<feature type="region of interest" description="Disordered" evidence="1">
    <location>
        <begin position="79"/>
        <end position="191"/>
    </location>
</feature>
<feature type="region of interest" description="Disordered" evidence="1">
    <location>
        <begin position="1"/>
        <end position="46"/>
    </location>
</feature>
<proteinExistence type="predicted"/>
<evidence type="ECO:0000256" key="1">
    <source>
        <dbReference type="SAM" id="MobiDB-lite"/>
    </source>
</evidence>
<dbReference type="EMBL" id="KI968702">
    <property type="protein sequence ID" value="EUN30905.1"/>
    <property type="molecule type" value="Genomic_DNA"/>
</dbReference>
<gene>
    <name evidence="2" type="ORF">COCVIDRAFT_12777</name>
</gene>
<evidence type="ECO:0000313" key="2">
    <source>
        <dbReference type="EMBL" id="EUN30905.1"/>
    </source>
</evidence>
<reference evidence="2 3" key="1">
    <citation type="journal article" date="2013" name="PLoS Genet.">
        <title>Comparative genome structure, secondary metabolite, and effector coding capacity across Cochliobolus pathogens.</title>
        <authorList>
            <person name="Condon B.J."/>
            <person name="Leng Y."/>
            <person name="Wu D."/>
            <person name="Bushley K.E."/>
            <person name="Ohm R.A."/>
            <person name="Otillar R."/>
            <person name="Martin J."/>
            <person name="Schackwitz W."/>
            <person name="Grimwood J."/>
            <person name="MohdZainudin N."/>
            <person name="Xue C."/>
            <person name="Wang R."/>
            <person name="Manning V.A."/>
            <person name="Dhillon B."/>
            <person name="Tu Z.J."/>
            <person name="Steffenson B.J."/>
            <person name="Salamov A."/>
            <person name="Sun H."/>
            <person name="Lowry S."/>
            <person name="LaButti K."/>
            <person name="Han J."/>
            <person name="Copeland A."/>
            <person name="Lindquist E."/>
            <person name="Barry K."/>
            <person name="Schmutz J."/>
            <person name="Baker S.E."/>
            <person name="Ciuffetti L.M."/>
            <person name="Grigoriev I.V."/>
            <person name="Zhong S."/>
            <person name="Turgeon B.G."/>
        </authorList>
    </citation>
    <scope>NUCLEOTIDE SEQUENCE [LARGE SCALE GENOMIC DNA]</scope>
    <source>
        <strain evidence="2 3">FI3</strain>
    </source>
</reference>
<dbReference type="Proteomes" id="UP000054337">
    <property type="component" value="Unassembled WGS sequence"/>
</dbReference>
<dbReference type="AlphaFoldDB" id="W7EYC1"/>
<accession>W7EYC1</accession>
<evidence type="ECO:0000313" key="3">
    <source>
        <dbReference type="Proteomes" id="UP000054337"/>
    </source>
</evidence>
<keyword evidence="3" id="KW-1185">Reference proteome</keyword>
<protein>
    <submittedName>
        <fullName evidence="2">Uncharacterized protein</fullName>
    </submittedName>
</protein>
<dbReference type="RefSeq" id="XP_014560414.1">
    <property type="nucleotide sequence ID" value="XM_014704928.1"/>
</dbReference>
<sequence length="191" mass="21516">MTTRKRKNDDEELVALPSDESDEEEDRSPRVSGSRLLPPSCSNQLTPTLPLHLTWLSWHFLSNSWKQFSLRAHPTPTARLTQPSRYAESEGSNFDSADSDEEEPPPKKKAKRTTKAKSKDEDEDESEEEEAELSAEDDEDAASDEVDDEEDDDDDKKKAKDAKPAGAEKDRKVKKTGKDEPVPVVDDDDEE</sequence>
<name>W7EYC1_BIPV3</name>
<dbReference type="GeneID" id="26251210"/>
<organism evidence="2 3">
    <name type="scientific">Bipolaris victoriae (strain FI3)</name>
    <name type="common">Victoria blight of oats agent</name>
    <name type="synonym">Cochliobolus victoriae</name>
    <dbReference type="NCBI Taxonomy" id="930091"/>
    <lineage>
        <taxon>Eukaryota</taxon>
        <taxon>Fungi</taxon>
        <taxon>Dikarya</taxon>
        <taxon>Ascomycota</taxon>
        <taxon>Pezizomycotina</taxon>
        <taxon>Dothideomycetes</taxon>
        <taxon>Pleosporomycetidae</taxon>
        <taxon>Pleosporales</taxon>
        <taxon>Pleosporineae</taxon>
        <taxon>Pleosporaceae</taxon>
        <taxon>Bipolaris</taxon>
    </lineage>
</organism>
<feature type="compositionally biased region" description="Polar residues" evidence="1">
    <location>
        <begin position="79"/>
        <end position="94"/>
    </location>
</feature>
<feature type="compositionally biased region" description="Basic residues" evidence="1">
    <location>
        <begin position="107"/>
        <end position="116"/>
    </location>
</feature>
<dbReference type="HOGENOM" id="CLU_142981_0_0_1"/>
<feature type="compositionally biased region" description="Basic and acidic residues" evidence="1">
    <location>
        <begin position="155"/>
        <end position="181"/>
    </location>
</feature>